<sequence length="323" mass="37104">MRGDCSIARRIWDQRGCSKAKKRVQFSTETTYYFDIAYGGSALPSESGPPIGLAASHCHRTTTNVDAANINGKRKQLRKYDHLERIELLKAADYHVKEIAQFCFEAMDVRKHRQDTRTRLASKRRRAAARRVLLHRRPRMMQPLLNNNEESSSDNYSSCDEESANTTMAMYISYSKKAASTPSSPLNIDCDLQQLCAPRRVHFGIATTYLFNVAHGGSALPKKTGPAIGMTMHHIDVEQVHLEDIDDLDKCGSVRKFEHLERVEMLKMANYSGRDIADFCMQAIEVRKTREETRNEVRRNRKRTIAMEKQQNNKRNRQNHDLD</sequence>
<reference evidence="2 3" key="1">
    <citation type="journal article" date="2014" name="Genome Biol. Evol.">
        <title>The secreted proteins of Achlya hypogyna and Thraustotheca clavata identify the ancestral oomycete secretome and reveal gene acquisitions by horizontal gene transfer.</title>
        <authorList>
            <person name="Misner I."/>
            <person name="Blouin N."/>
            <person name="Leonard G."/>
            <person name="Richards T.A."/>
            <person name="Lane C.E."/>
        </authorList>
    </citation>
    <scope>NUCLEOTIDE SEQUENCE [LARGE SCALE GENOMIC DNA]</scope>
    <source>
        <strain evidence="2 3">ATCC 34112</strain>
    </source>
</reference>
<protein>
    <recommendedName>
        <fullName evidence="4">Cysteine/serine-rich nuclear protein N-terminal domain-containing protein</fullName>
    </recommendedName>
</protein>
<dbReference type="AlphaFoldDB" id="A0A1W0ABG6"/>
<evidence type="ECO:0008006" key="4">
    <source>
        <dbReference type="Google" id="ProtNLM"/>
    </source>
</evidence>
<keyword evidence="3" id="KW-1185">Reference proteome</keyword>
<gene>
    <name evidence="2" type="ORF">THRCLA_00474</name>
</gene>
<evidence type="ECO:0000313" key="3">
    <source>
        <dbReference type="Proteomes" id="UP000243217"/>
    </source>
</evidence>
<name>A0A1W0ABG6_9STRA</name>
<accession>A0A1W0ABG6</accession>
<feature type="region of interest" description="Disordered" evidence="1">
    <location>
        <begin position="291"/>
        <end position="323"/>
    </location>
</feature>
<comment type="caution">
    <text evidence="2">The sequence shown here is derived from an EMBL/GenBank/DDBJ whole genome shotgun (WGS) entry which is preliminary data.</text>
</comment>
<evidence type="ECO:0000256" key="1">
    <source>
        <dbReference type="SAM" id="MobiDB-lite"/>
    </source>
</evidence>
<dbReference type="Proteomes" id="UP000243217">
    <property type="component" value="Unassembled WGS sequence"/>
</dbReference>
<organism evidence="2 3">
    <name type="scientific">Thraustotheca clavata</name>
    <dbReference type="NCBI Taxonomy" id="74557"/>
    <lineage>
        <taxon>Eukaryota</taxon>
        <taxon>Sar</taxon>
        <taxon>Stramenopiles</taxon>
        <taxon>Oomycota</taxon>
        <taxon>Saprolegniomycetes</taxon>
        <taxon>Saprolegniales</taxon>
        <taxon>Achlyaceae</taxon>
        <taxon>Thraustotheca</taxon>
    </lineage>
</organism>
<dbReference type="OrthoDB" id="78662at2759"/>
<evidence type="ECO:0000313" key="2">
    <source>
        <dbReference type="EMBL" id="OQS07519.1"/>
    </source>
</evidence>
<dbReference type="EMBL" id="JNBS01000233">
    <property type="protein sequence ID" value="OQS07519.1"/>
    <property type="molecule type" value="Genomic_DNA"/>
</dbReference>
<proteinExistence type="predicted"/>